<name>A0A7I7PGP9_9MYCO</name>
<dbReference type="EMBL" id="AP022583">
    <property type="protein sequence ID" value="BBY07715.1"/>
    <property type="molecule type" value="Genomic_DNA"/>
</dbReference>
<evidence type="ECO:0000313" key="3">
    <source>
        <dbReference type="Proteomes" id="UP000466894"/>
    </source>
</evidence>
<gene>
    <name evidence="2" type="ORF">MNVI_30330</name>
</gene>
<sequence length="101" mass="10816">MLSRVCKPSLVSRTSPVCKPSRVCRAFQACQLCEAFQASSNPGHYDTQAVQKPELAWYRKPLVSALGWSLWTLPAGSCGAKGLEPLTPTLPGAGRGADQAR</sequence>
<evidence type="ECO:0000256" key="1">
    <source>
        <dbReference type="SAM" id="MobiDB-lite"/>
    </source>
</evidence>
<organism evidence="2 3">
    <name type="scientific">Mycobacterium noviomagense</name>
    <dbReference type="NCBI Taxonomy" id="459858"/>
    <lineage>
        <taxon>Bacteria</taxon>
        <taxon>Bacillati</taxon>
        <taxon>Actinomycetota</taxon>
        <taxon>Actinomycetes</taxon>
        <taxon>Mycobacteriales</taxon>
        <taxon>Mycobacteriaceae</taxon>
        <taxon>Mycobacterium</taxon>
    </lineage>
</organism>
<proteinExistence type="predicted"/>
<reference evidence="2 3" key="1">
    <citation type="journal article" date="2019" name="Emerg. Microbes Infect.">
        <title>Comprehensive subspecies identification of 175 nontuberculous mycobacteria species based on 7547 genomic profiles.</title>
        <authorList>
            <person name="Matsumoto Y."/>
            <person name="Kinjo T."/>
            <person name="Motooka D."/>
            <person name="Nabeya D."/>
            <person name="Jung N."/>
            <person name="Uechi K."/>
            <person name="Horii T."/>
            <person name="Iida T."/>
            <person name="Fujita J."/>
            <person name="Nakamura S."/>
        </authorList>
    </citation>
    <scope>NUCLEOTIDE SEQUENCE [LARGE SCALE GENOMIC DNA]</scope>
    <source>
        <strain evidence="2 3">JCM 16367</strain>
    </source>
</reference>
<dbReference type="Proteomes" id="UP000466894">
    <property type="component" value="Chromosome"/>
</dbReference>
<evidence type="ECO:0000313" key="2">
    <source>
        <dbReference type="EMBL" id="BBY07715.1"/>
    </source>
</evidence>
<protein>
    <submittedName>
        <fullName evidence="2">Uncharacterized protein</fullName>
    </submittedName>
</protein>
<accession>A0A7I7PGP9</accession>
<dbReference type="AlphaFoldDB" id="A0A7I7PGP9"/>
<feature type="region of interest" description="Disordered" evidence="1">
    <location>
        <begin position="82"/>
        <end position="101"/>
    </location>
</feature>
<dbReference type="KEGG" id="mnv:MNVI_30330"/>